<dbReference type="AlphaFoldDB" id="A0A0C3IZZ7"/>
<dbReference type="Proteomes" id="UP000054217">
    <property type="component" value="Unassembled WGS sequence"/>
</dbReference>
<organism evidence="1 2">
    <name type="scientific">Pisolithus tinctorius Marx 270</name>
    <dbReference type="NCBI Taxonomy" id="870435"/>
    <lineage>
        <taxon>Eukaryota</taxon>
        <taxon>Fungi</taxon>
        <taxon>Dikarya</taxon>
        <taxon>Basidiomycota</taxon>
        <taxon>Agaricomycotina</taxon>
        <taxon>Agaricomycetes</taxon>
        <taxon>Agaricomycetidae</taxon>
        <taxon>Boletales</taxon>
        <taxon>Sclerodermatineae</taxon>
        <taxon>Pisolithaceae</taxon>
        <taxon>Pisolithus</taxon>
    </lineage>
</organism>
<proteinExistence type="predicted"/>
<accession>A0A0C3IZZ7</accession>
<name>A0A0C3IZZ7_PISTI</name>
<dbReference type="InParanoid" id="A0A0C3IZZ7"/>
<reference evidence="1 2" key="1">
    <citation type="submission" date="2014-04" db="EMBL/GenBank/DDBJ databases">
        <authorList>
            <consortium name="DOE Joint Genome Institute"/>
            <person name="Kuo A."/>
            <person name="Kohler A."/>
            <person name="Costa M.D."/>
            <person name="Nagy L.G."/>
            <person name="Floudas D."/>
            <person name="Copeland A."/>
            <person name="Barry K.W."/>
            <person name="Cichocki N."/>
            <person name="Veneault-Fourrey C."/>
            <person name="LaButti K."/>
            <person name="Lindquist E.A."/>
            <person name="Lipzen A."/>
            <person name="Lundell T."/>
            <person name="Morin E."/>
            <person name="Murat C."/>
            <person name="Sun H."/>
            <person name="Tunlid A."/>
            <person name="Henrissat B."/>
            <person name="Grigoriev I.V."/>
            <person name="Hibbett D.S."/>
            <person name="Martin F."/>
            <person name="Nordberg H.P."/>
            <person name="Cantor M.N."/>
            <person name="Hua S.X."/>
        </authorList>
    </citation>
    <scope>NUCLEOTIDE SEQUENCE [LARGE SCALE GENOMIC DNA]</scope>
    <source>
        <strain evidence="1 2">Marx 270</strain>
    </source>
</reference>
<protein>
    <submittedName>
        <fullName evidence="1">Uncharacterized protein</fullName>
    </submittedName>
</protein>
<dbReference type="HOGENOM" id="CLU_2850661_0_0_1"/>
<reference evidence="2" key="2">
    <citation type="submission" date="2015-01" db="EMBL/GenBank/DDBJ databases">
        <title>Evolutionary Origins and Diversification of the Mycorrhizal Mutualists.</title>
        <authorList>
            <consortium name="DOE Joint Genome Institute"/>
            <consortium name="Mycorrhizal Genomics Consortium"/>
            <person name="Kohler A."/>
            <person name="Kuo A."/>
            <person name="Nagy L.G."/>
            <person name="Floudas D."/>
            <person name="Copeland A."/>
            <person name="Barry K.W."/>
            <person name="Cichocki N."/>
            <person name="Veneault-Fourrey C."/>
            <person name="LaButti K."/>
            <person name="Lindquist E.A."/>
            <person name="Lipzen A."/>
            <person name="Lundell T."/>
            <person name="Morin E."/>
            <person name="Murat C."/>
            <person name="Riley R."/>
            <person name="Ohm R."/>
            <person name="Sun H."/>
            <person name="Tunlid A."/>
            <person name="Henrissat B."/>
            <person name="Grigoriev I.V."/>
            <person name="Hibbett D.S."/>
            <person name="Martin F."/>
        </authorList>
    </citation>
    <scope>NUCLEOTIDE SEQUENCE [LARGE SCALE GENOMIC DNA]</scope>
    <source>
        <strain evidence="2">Marx 270</strain>
    </source>
</reference>
<evidence type="ECO:0000313" key="2">
    <source>
        <dbReference type="Proteomes" id="UP000054217"/>
    </source>
</evidence>
<evidence type="ECO:0000313" key="1">
    <source>
        <dbReference type="EMBL" id="KIO02373.1"/>
    </source>
</evidence>
<dbReference type="EMBL" id="KN831982">
    <property type="protein sequence ID" value="KIO02373.1"/>
    <property type="molecule type" value="Genomic_DNA"/>
</dbReference>
<gene>
    <name evidence="1" type="ORF">M404DRAFT_1002399</name>
</gene>
<sequence>MCPRAIANWKPGERYLRLSTALSLKGTPHSSGIRWTHALQGSSQYCCRTEEAPRAFHHSSSDVSW</sequence>
<keyword evidence="2" id="KW-1185">Reference proteome</keyword>